<proteinExistence type="predicted"/>
<accession>A0ACC3BAV0</accession>
<protein>
    <submittedName>
        <fullName evidence="1">Uncharacterized protein</fullName>
    </submittedName>
</protein>
<evidence type="ECO:0000313" key="2">
    <source>
        <dbReference type="Proteomes" id="UP001177260"/>
    </source>
</evidence>
<sequence>MEIYGDQSLTEDTKEHGPKVVELLQNMDFPKLDSDPLIDEIIKKCWHNEYNTIADLASNTEMLLSGHPDAKGSGAKTSLISRAMAVVCIKATYRGISCGNELSVRACSIGDFSSSCLRENPNTWDSLSIPLKWYRHAVSEGDT</sequence>
<dbReference type="EMBL" id="JAOPJF010000011">
    <property type="protein sequence ID" value="KAK1147631.1"/>
    <property type="molecule type" value="Genomic_DNA"/>
</dbReference>
<reference evidence="1 2" key="1">
    <citation type="journal article" date="2023" name="ACS Omega">
        <title>Identification of the Neoaspergillic Acid Biosynthesis Gene Cluster by Establishing an In Vitro CRISPR-Ribonucleoprotein Genetic System in Aspergillus melleus.</title>
        <authorList>
            <person name="Yuan B."/>
            <person name="Grau M.F."/>
            <person name="Murata R.M."/>
            <person name="Torok T."/>
            <person name="Venkateswaran K."/>
            <person name="Stajich J.E."/>
            <person name="Wang C.C.C."/>
        </authorList>
    </citation>
    <scope>NUCLEOTIDE SEQUENCE [LARGE SCALE GENOMIC DNA]</scope>
    <source>
        <strain evidence="1 2">IMV 1140</strain>
    </source>
</reference>
<organism evidence="1 2">
    <name type="scientific">Aspergillus melleus</name>
    <dbReference type="NCBI Taxonomy" id="138277"/>
    <lineage>
        <taxon>Eukaryota</taxon>
        <taxon>Fungi</taxon>
        <taxon>Dikarya</taxon>
        <taxon>Ascomycota</taxon>
        <taxon>Pezizomycotina</taxon>
        <taxon>Eurotiomycetes</taxon>
        <taxon>Eurotiomycetidae</taxon>
        <taxon>Eurotiales</taxon>
        <taxon>Aspergillaceae</taxon>
        <taxon>Aspergillus</taxon>
        <taxon>Aspergillus subgen. Circumdati</taxon>
    </lineage>
</organism>
<evidence type="ECO:0000313" key="1">
    <source>
        <dbReference type="EMBL" id="KAK1147631.1"/>
    </source>
</evidence>
<name>A0ACC3BAV0_9EURO</name>
<comment type="caution">
    <text evidence="1">The sequence shown here is derived from an EMBL/GenBank/DDBJ whole genome shotgun (WGS) entry which is preliminary data.</text>
</comment>
<gene>
    <name evidence="1" type="ORF">N8T08_000973</name>
</gene>
<dbReference type="Proteomes" id="UP001177260">
    <property type="component" value="Unassembled WGS sequence"/>
</dbReference>
<keyword evidence="2" id="KW-1185">Reference proteome</keyword>